<evidence type="ECO:0000256" key="9">
    <source>
        <dbReference type="ARBA" id="ARBA00022691"/>
    </source>
</evidence>
<evidence type="ECO:0000256" key="11">
    <source>
        <dbReference type="ARBA" id="ARBA00047944"/>
    </source>
</evidence>
<dbReference type="OrthoDB" id="9815641at2"/>
<keyword evidence="5 12" id="KW-0963">Cytoplasm</keyword>
<comment type="similarity">
    <text evidence="2 12">Belongs to the RNA methyltransferase RsmE family.</text>
</comment>
<dbReference type="SUPFAM" id="SSF88697">
    <property type="entry name" value="PUA domain-like"/>
    <property type="match status" value="1"/>
</dbReference>
<dbReference type="NCBIfam" id="NF008692">
    <property type="entry name" value="PRK11713.1-5"/>
    <property type="match status" value="1"/>
</dbReference>
<dbReference type="GO" id="GO:0070475">
    <property type="term" value="P:rRNA base methylation"/>
    <property type="evidence" value="ECO:0007669"/>
    <property type="project" value="TreeGrafter"/>
</dbReference>
<proteinExistence type="inferred from homology"/>
<comment type="function">
    <text evidence="10 12">Specifically methylates the N3 position of the uracil ring of uridine 1498 (m3U1498) in 16S rRNA. Acts on the fully assembled 30S ribosomal subunit.</text>
</comment>
<evidence type="ECO:0000256" key="5">
    <source>
        <dbReference type="ARBA" id="ARBA00022490"/>
    </source>
</evidence>
<dbReference type="Pfam" id="PF04452">
    <property type="entry name" value="Methyltrans_RNA"/>
    <property type="match status" value="1"/>
</dbReference>
<dbReference type="RefSeq" id="WP_131919195.1">
    <property type="nucleotide sequence ID" value="NZ_JAOQNU010000011.1"/>
</dbReference>
<dbReference type="EMBL" id="SLXT01000011">
    <property type="protein sequence ID" value="TCP64203.1"/>
    <property type="molecule type" value="Genomic_DNA"/>
</dbReference>
<evidence type="ECO:0000256" key="4">
    <source>
        <dbReference type="ARBA" id="ARBA00013673"/>
    </source>
</evidence>
<evidence type="ECO:0000256" key="6">
    <source>
        <dbReference type="ARBA" id="ARBA00022552"/>
    </source>
</evidence>
<evidence type="ECO:0000256" key="12">
    <source>
        <dbReference type="PIRNR" id="PIRNR015601"/>
    </source>
</evidence>
<dbReference type="InterPro" id="IPR046887">
    <property type="entry name" value="RsmE_PUA-like"/>
</dbReference>
<name>A0A4R2RM26_9FIRM</name>
<dbReference type="EC" id="2.1.1.193" evidence="3 12"/>
<dbReference type="InterPro" id="IPR015947">
    <property type="entry name" value="PUA-like_sf"/>
</dbReference>
<keyword evidence="6 12" id="KW-0698">rRNA processing</keyword>
<comment type="caution">
    <text evidence="15">The sequence shown here is derived from an EMBL/GenBank/DDBJ whole genome shotgun (WGS) entry which is preliminary data.</text>
</comment>
<dbReference type="CDD" id="cd18084">
    <property type="entry name" value="RsmE-like"/>
    <property type="match status" value="1"/>
</dbReference>
<evidence type="ECO:0000256" key="3">
    <source>
        <dbReference type="ARBA" id="ARBA00012328"/>
    </source>
</evidence>
<evidence type="ECO:0000256" key="10">
    <source>
        <dbReference type="ARBA" id="ARBA00025699"/>
    </source>
</evidence>
<comment type="catalytic activity">
    <reaction evidence="11 12">
        <text>uridine(1498) in 16S rRNA + S-adenosyl-L-methionine = N(3)-methyluridine(1498) in 16S rRNA + S-adenosyl-L-homocysteine + H(+)</text>
        <dbReference type="Rhea" id="RHEA:42920"/>
        <dbReference type="Rhea" id="RHEA-COMP:10283"/>
        <dbReference type="Rhea" id="RHEA-COMP:10284"/>
        <dbReference type="ChEBI" id="CHEBI:15378"/>
        <dbReference type="ChEBI" id="CHEBI:57856"/>
        <dbReference type="ChEBI" id="CHEBI:59789"/>
        <dbReference type="ChEBI" id="CHEBI:65315"/>
        <dbReference type="ChEBI" id="CHEBI:74502"/>
        <dbReference type="EC" id="2.1.1.193"/>
    </reaction>
</comment>
<accession>A0A4R2RM26</accession>
<dbReference type="Pfam" id="PF20260">
    <property type="entry name" value="PUA_4"/>
    <property type="match status" value="1"/>
</dbReference>
<evidence type="ECO:0000256" key="2">
    <source>
        <dbReference type="ARBA" id="ARBA00005528"/>
    </source>
</evidence>
<evidence type="ECO:0000256" key="1">
    <source>
        <dbReference type="ARBA" id="ARBA00004496"/>
    </source>
</evidence>
<dbReference type="SUPFAM" id="SSF75217">
    <property type="entry name" value="alpha/beta knot"/>
    <property type="match status" value="1"/>
</dbReference>
<dbReference type="PIRSF" id="PIRSF015601">
    <property type="entry name" value="MTase_slr0722"/>
    <property type="match status" value="1"/>
</dbReference>
<dbReference type="GO" id="GO:0070042">
    <property type="term" value="F:rRNA (uridine-N3-)-methyltransferase activity"/>
    <property type="evidence" value="ECO:0007669"/>
    <property type="project" value="TreeGrafter"/>
</dbReference>
<dbReference type="Gene3D" id="3.40.1280.10">
    <property type="match status" value="1"/>
</dbReference>
<protein>
    <recommendedName>
        <fullName evidence="4 12">Ribosomal RNA small subunit methyltransferase E</fullName>
        <ecNumber evidence="3 12">2.1.1.193</ecNumber>
    </recommendedName>
</protein>
<keyword evidence="8 12" id="KW-0808">Transferase</keyword>
<dbReference type="PANTHER" id="PTHR30027:SF3">
    <property type="entry name" value="16S RRNA (URACIL(1498)-N(3))-METHYLTRANSFERASE"/>
    <property type="match status" value="1"/>
</dbReference>
<evidence type="ECO:0000259" key="13">
    <source>
        <dbReference type="Pfam" id="PF04452"/>
    </source>
</evidence>
<comment type="subcellular location">
    <subcellularLocation>
        <location evidence="1 12">Cytoplasm</location>
    </subcellularLocation>
</comment>
<keyword evidence="9 12" id="KW-0949">S-adenosyl-L-methionine</keyword>
<dbReference type="NCBIfam" id="TIGR00046">
    <property type="entry name" value="RsmE family RNA methyltransferase"/>
    <property type="match status" value="1"/>
</dbReference>
<dbReference type="InterPro" id="IPR046886">
    <property type="entry name" value="RsmE_MTase_dom"/>
</dbReference>
<keyword evidence="16" id="KW-1185">Reference proteome</keyword>
<evidence type="ECO:0000313" key="15">
    <source>
        <dbReference type="EMBL" id="TCP64203.1"/>
    </source>
</evidence>
<dbReference type="Proteomes" id="UP000294813">
    <property type="component" value="Unassembled WGS sequence"/>
</dbReference>
<evidence type="ECO:0000313" key="16">
    <source>
        <dbReference type="Proteomes" id="UP000294813"/>
    </source>
</evidence>
<reference evidence="15 16" key="1">
    <citation type="submission" date="2019-03" db="EMBL/GenBank/DDBJ databases">
        <title>Genomic Encyclopedia of Type Strains, Phase IV (KMG-IV): sequencing the most valuable type-strain genomes for metagenomic binning, comparative biology and taxonomic classification.</title>
        <authorList>
            <person name="Goeker M."/>
        </authorList>
    </citation>
    <scope>NUCLEOTIDE SEQUENCE [LARGE SCALE GENOMIC DNA]</scope>
    <source>
        <strain evidence="15 16">DSM 11170</strain>
    </source>
</reference>
<feature type="domain" description="Ribosomal RNA small subunit methyltransferase E methyltransferase" evidence="13">
    <location>
        <begin position="73"/>
        <end position="239"/>
    </location>
</feature>
<gene>
    <name evidence="15" type="ORF">EDD73_11155</name>
</gene>
<dbReference type="InterPro" id="IPR029026">
    <property type="entry name" value="tRNA_m1G_MTases_N"/>
</dbReference>
<evidence type="ECO:0000259" key="14">
    <source>
        <dbReference type="Pfam" id="PF20260"/>
    </source>
</evidence>
<dbReference type="PANTHER" id="PTHR30027">
    <property type="entry name" value="RIBOSOMAL RNA SMALL SUBUNIT METHYLTRANSFERASE E"/>
    <property type="match status" value="1"/>
</dbReference>
<dbReference type="InterPro" id="IPR006700">
    <property type="entry name" value="RsmE"/>
</dbReference>
<keyword evidence="7 12" id="KW-0489">Methyltransferase</keyword>
<evidence type="ECO:0000256" key="8">
    <source>
        <dbReference type="ARBA" id="ARBA00022679"/>
    </source>
</evidence>
<feature type="domain" description="Ribosomal RNA small subunit methyltransferase E PUA-like" evidence="14">
    <location>
        <begin position="18"/>
        <end position="55"/>
    </location>
</feature>
<evidence type="ECO:0000256" key="7">
    <source>
        <dbReference type="ARBA" id="ARBA00022603"/>
    </source>
</evidence>
<dbReference type="GO" id="GO:0005737">
    <property type="term" value="C:cytoplasm"/>
    <property type="evidence" value="ECO:0007669"/>
    <property type="project" value="UniProtKB-SubCell"/>
</dbReference>
<organism evidence="15 16">
    <name type="scientific">Heliophilum fasciatum</name>
    <dbReference type="NCBI Taxonomy" id="35700"/>
    <lineage>
        <taxon>Bacteria</taxon>
        <taxon>Bacillati</taxon>
        <taxon>Bacillota</taxon>
        <taxon>Clostridia</taxon>
        <taxon>Eubacteriales</taxon>
        <taxon>Heliobacteriaceae</taxon>
        <taxon>Heliophilum</taxon>
    </lineage>
</organism>
<dbReference type="InterPro" id="IPR029028">
    <property type="entry name" value="Alpha/beta_knot_MTases"/>
</dbReference>
<sequence>MHRFCFDPAQKTGNQVLLDEEESKHLLKVLRLELGAPVIAFDGAGHEYTAVVQAVANRMVQLGDLTPTGEMREAPVAVTLIQGVAKGEKMDWIVQKATELGVARIVPVWTERTVVRLDAARSAERAERWQKIAREATKQSRRTVVPTIDRPCAWAEALARWPSSQPLLVPWEDCRGTGLGRLLRSWSPAPAALALAIGPEGGLTAAEVAQAEALGARAVTLGPRILRTETAALAGLAAIMMELGDWR</sequence>
<dbReference type="AlphaFoldDB" id="A0A4R2RM26"/>